<dbReference type="PANTHER" id="PTHR30136">
    <property type="entry name" value="HELIX-TURN-HELIX TRANSCRIPTIONAL REGULATOR, ICLR FAMILY"/>
    <property type="match status" value="1"/>
</dbReference>
<dbReference type="OrthoDB" id="13103at2"/>
<dbReference type="InterPro" id="IPR036390">
    <property type="entry name" value="WH_DNA-bd_sf"/>
</dbReference>
<keyword evidence="2" id="KW-0238">DNA-binding</keyword>
<dbReference type="PROSITE" id="PS51077">
    <property type="entry name" value="HTH_ICLR"/>
    <property type="match status" value="1"/>
</dbReference>
<keyword evidence="7" id="KW-1185">Reference proteome</keyword>
<dbReference type="SUPFAM" id="SSF46785">
    <property type="entry name" value="Winged helix' DNA-binding domain"/>
    <property type="match status" value="1"/>
</dbReference>
<dbReference type="InterPro" id="IPR005471">
    <property type="entry name" value="Tscrpt_reg_IclR_N"/>
</dbReference>
<dbReference type="Proteomes" id="UP000193118">
    <property type="component" value="Unassembled WGS sequence"/>
</dbReference>
<dbReference type="SUPFAM" id="SSF55781">
    <property type="entry name" value="GAF domain-like"/>
    <property type="match status" value="1"/>
</dbReference>
<proteinExistence type="predicted"/>
<comment type="caution">
    <text evidence="6">The sequence shown here is derived from an EMBL/GenBank/DDBJ whole genome shotgun (WGS) entry which is preliminary data.</text>
</comment>
<dbReference type="STRING" id="194197.BWD09_04480"/>
<name>A0A1X3DDJ7_9NEIS</name>
<dbReference type="FunFam" id="1.10.10.10:FF:000056">
    <property type="entry name" value="IclR family transcriptional regulator"/>
    <property type="match status" value="1"/>
</dbReference>
<dbReference type="GO" id="GO:0045892">
    <property type="term" value="P:negative regulation of DNA-templated transcription"/>
    <property type="evidence" value="ECO:0007669"/>
    <property type="project" value="TreeGrafter"/>
</dbReference>
<dbReference type="AlphaFoldDB" id="A0A1X3DDJ7"/>
<dbReference type="SMART" id="SM00346">
    <property type="entry name" value="HTH_ICLR"/>
    <property type="match status" value="1"/>
</dbReference>
<dbReference type="InterPro" id="IPR036388">
    <property type="entry name" value="WH-like_DNA-bd_sf"/>
</dbReference>
<evidence type="ECO:0000259" key="5">
    <source>
        <dbReference type="PROSITE" id="PS51078"/>
    </source>
</evidence>
<gene>
    <name evidence="6" type="ORF">BWD09_04480</name>
</gene>
<evidence type="ECO:0000256" key="2">
    <source>
        <dbReference type="ARBA" id="ARBA00023125"/>
    </source>
</evidence>
<dbReference type="Gene3D" id="3.30.450.40">
    <property type="match status" value="1"/>
</dbReference>
<dbReference type="Pfam" id="PF01614">
    <property type="entry name" value="IclR_C"/>
    <property type="match status" value="1"/>
</dbReference>
<evidence type="ECO:0000256" key="3">
    <source>
        <dbReference type="ARBA" id="ARBA00023163"/>
    </source>
</evidence>
<dbReference type="PROSITE" id="PS51078">
    <property type="entry name" value="ICLR_ED"/>
    <property type="match status" value="1"/>
</dbReference>
<dbReference type="InterPro" id="IPR050707">
    <property type="entry name" value="HTH_MetabolicPath_Reg"/>
</dbReference>
<evidence type="ECO:0000313" key="7">
    <source>
        <dbReference type="Proteomes" id="UP000193118"/>
    </source>
</evidence>
<sequence length="237" mass="25990">MVNETRNIQSVERAMYLLEQVAAAGGRVRLNDLAEQSGVNKTTLHGLLNTLCALGYIGREGKYYVLGLRLREIAQFLSDEDEKLRLHFRALVEKLHQSSGENVYLAVPCGTRGYLYIDFLGSGDYFKGVSPRGRREGLTTSAMGKVFLANIPEMAHSLRRAEKLPPQIGAELQQISACGYALDLEVAEAGLNAFALPLRRNGRTVAGVSVAGPAENLPQKRLVALAEEAMRWVAAFQ</sequence>
<keyword evidence="3" id="KW-0804">Transcription</keyword>
<feature type="domain" description="HTH iclR-type" evidence="4">
    <location>
        <begin position="8"/>
        <end position="68"/>
    </location>
</feature>
<dbReference type="InterPro" id="IPR029016">
    <property type="entry name" value="GAF-like_dom_sf"/>
</dbReference>
<protein>
    <submittedName>
        <fullName evidence="6">IclR family transcriptional regulator</fullName>
    </submittedName>
</protein>
<feature type="domain" description="IclR-ED" evidence="5">
    <location>
        <begin position="69"/>
        <end position="237"/>
    </location>
</feature>
<reference evidence="7" key="1">
    <citation type="submission" date="2017-01" db="EMBL/GenBank/DDBJ databases">
        <authorList>
            <person name="Wolfgang W.J."/>
            <person name="Cole J."/>
            <person name="Wroblewski D."/>
            <person name="Mcginnis J."/>
            <person name="Musser K.A."/>
        </authorList>
    </citation>
    <scope>NUCLEOTIDE SEQUENCE [LARGE SCALE GENOMIC DNA]</scope>
    <source>
        <strain evidence="7">DSM 19151</strain>
    </source>
</reference>
<organism evidence="6 7">
    <name type="scientific">Neisseria dentiae</name>
    <dbReference type="NCBI Taxonomy" id="194197"/>
    <lineage>
        <taxon>Bacteria</taxon>
        <taxon>Pseudomonadati</taxon>
        <taxon>Pseudomonadota</taxon>
        <taxon>Betaproteobacteria</taxon>
        <taxon>Neisseriales</taxon>
        <taxon>Neisseriaceae</taxon>
        <taxon>Neisseria</taxon>
    </lineage>
</organism>
<dbReference type="InterPro" id="IPR014757">
    <property type="entry name" value="Tscrpt_reg_IclR_C"/>
</dbReference>
<dbReference type="Pfam" id="PF09339">
    <property type="entry name" value="HTH_IclR"/>
    <property type="match status" value="1"/>
</dbReference>
<evidence type="ECO:0000259" key="4">
    <source>
        <dbReference type="PROSITE" id="PS51077"/>
    </source>
</evidence>
<dbReference type="GO" id="GO:0003677">
    <property type="term" value="F:DNA binding"/>
    <property type="evidence" value="ECO:0007669"/>
    <property type="project" value="UniProtKB-KW"/>
</dbReference>
<accession>A0A1X3DDJ7</accession>
<keyword evidence="1" id="KW-0805">Transcription regulation</keyword>
<dbReference type="PANTHER" id="PTHR30136:SF24">
    <property type="entry name" value="HTH-TYPE TRANSCRIPTIONAL REPRESSOR ALLR"/>
    <property type="match status" value="1"/>
</dbReference>
<dbReference type="EMBL" id="MTBO01000007">
    <property type="protein sequence ID" value="OSI17845.1"/>
    <property type="molecule type" value="Genomic_DNA"/>
</dbReference>
<evidence type="ECO:0000256" key="1">
    <source>
        <dbReference type="ARBA" id="ARBA00023015"/>
    </source>
</evidence>
<evidence type="ECO:0000313" key="6">
    <source>
        <dbReference type="EMBL" id="OSI17845.1"/>
    </source>
</evidence>
<dbReference type="GO" id="GO:0003700">
    <property type="term" value="F:DNA-binding transcription factor activity"/>
    <property type="evidence" value="ECO:0007669"/>
    <property type="project" value="TreeGrafter"/>
</dbReference>
<dbReference type="GeneID" id="94580319"/>
<dbReference type="Gene3D" id="1.10.10.10">
    <property type="entry name" value="Winged helix-like DNA-binding domain superfamily/Winged helix DNA-binding domain"/>
    <property type="match status" value="1"/>
</dbReference>
<dbReference type="RefSeq" id="WP_085365518.1">
    <property type="nucleotide sequence ID" value="NZ_CAUJPZ010000010.1"/>
</dbReference>